<comment type="caution">
    <text evidence="1">The sequence shown here is derived from an EMBL/GenBank/DDBJ whole genome shotgun (WGS) entry which is preliminary data.</text>
</comment>
<protein>
    <submittedName>
        <fullName evidence="1">Uncharacterized protein</fullName>
    </submittedName>
</protein>
<dbReference type="Proteomes" id="UP000253769">
    <property type="component" value="Unassembled WGS sequence"/>
</dbReference>
<sequence length="75" mass="8735">MTAHEAFLNQFIDLYSSLFAHDGFGDIRIEIKILRRGQKEVIIHCGKQYRYVIDCDQALANESMIKHLLKRDLLA</sequence>
<evidence type="ECO:0000313" key="2">
    <source>
        <dbReference type="Proteomes" id="UP000253769"/>
    </source>
</evidence>
<name>A0A369WCW4_9GAMM</name>
<dbReference type="AlphaFoldDB" id="A0A369WCW4"/>
<reference evidence="1 2" key="1">
    <citation type="submission" date="2018-07" db="EMBL/GenBank/DDBJ databases">
        <title>Motiliproteus coralliicola sp. nov., a bacterium isolated from Coral.</title>
        <authorList>
            <person name="Wang G."/>
        </authorList>
    </citation>
    <scope>NUCLEOTIDE SEQUENCE [LARGE SCALE GENOMIC DNA]</scope>
    <source>
        <strain evidence="1 2">C34</strain>
    </source>
</reference>
<evidence type="ECO:0000313" key="1">
    <source>
        <dbReference type="EMBL" id="RDE18534.1"/>
    </source>
</evidence>
<dbReference type="OrthoDB" id="9803747at2"/>
<keyword evidence="2" id="KW-1185">Reference proteome</keyword>
<gene>
    <name evidence="1" type="ORF">DV711_16760</name>
</gene>
<organism evidence="1 2">
    <name type="scientific">Motiliproteus coralliicola</name>
    <dbReference type="NCBI Taxonomy" id="2283196"/>
    <lineage>
        <taxon>Bacteria</taxon>
        <taxon>Pseudomonadati</taxon>
        <taxon>Pseudomonadota</taxon>
        <taxon>Gammaproteobacteria</taxon>
        <taxon>Oceanospirillales</taxon>
        <taxon>Oceanospirillaceae</taxon>
        <taxon>Motiliproteus</taxon>
    </lineage>
</organism>
<dbReference type="EMBL" id="QQOH01000005">
    <property type="protein sequence ID" value="RDE18534.1"/>
    <property type="molecule type" value="Genomic_DNA"/>
</dbReference>
<proteinExistence type="predicted"/>
<accession>A0A369WCW4</accession>